<dbReference type="EMBL" id="PSZP01000050">
    <property type="protein sequence ID" value="TCG10404.1"/>
    <property type="molecule type" value="Genomic_DNA"/>
</dbReference>
<comment type="caution">
    <text evidence="1">The sequence shown here is derived from an EMBL/GenBank/DDBJ whole genome shotgun (WGS) entry which is preliminary data.</text>
</comment>
<accession>A0A4R0XJ22</accession>
<evidence type="ECO:0008006" key="3">
    <source>
        <dbReference type="Google" id="ProtNLM"/>
    </source>
</evidence>
<dbReference type="AlphaFoldDB" id="A0A4R0XJ22"/>
<sequence>MKVSTLLFLIGATAIGVHLQSEEGEENRKKLKEQMDNLSPIVNDIFKKLEAALTGAESIKSDEIRSNVEMKVNEVKKTIAKVDAKKVGDATEEAIKVASKKIRDIRTQIETAEHYQDNYDEMTVAELKEEAKKLKVSLNSRDKKSEIISKLRKAEK</sequence>
<reference evidence="1 2" key="1">
    <citation type="submission" date="2018-02" db="EMBL/GenBank/DDBJ databases">
        <title>Mycoplasma marinum and Mycoplasma todarodis sp. nov., moderately halophilic and psychrotolerant mycoplasmas isolated from cephalopods.</title>
        <authorList>
            <person name="Viver T."/>
        </authorList>
    </citation>
    <scope>NUCLEOTIDE SEQUENCE [LARGE SCALE GENOMIC DNA]</scope>
    <source>
        <strain evidence="1 2">5H</strain>
    </source>
</reference>
<dbReference type="InterPro" id="IPR036361">
    <property type="entry name" value="SAP_dom_sf"/>
</dbReference>
<proteinExistence type="predicted"/>
<keyword evidence="2" id="KW-1185">Reference proteome</keyword>
<dbReference type="Proteomes" id="UP000291072">
    <property type="component" value="Unassembled WGS sequence"/>
</dbReference>
<dbReference type="OrthoDB" id="9847845at2"/>
<dbReference type="RefSeq" id="WP_131613883.1">
    <property type="nucleotide sequence ID" value="NZ_PSZP01000050.1"/>
</dbReference>
<organism evidence="1 2">
    <name type="scientific">Mycoplasma todarodis</name>
    <dbReference type="NCBI Taxonomy" id="1937191"/>
    <lineage>
        <taxon>Bacteria</taxon>
        <taxon>Bacillati</taxon>
        <taxon>Mycoplasmatota</taxon>
        <taxon>Mollicutes</taxon>
        <taxon>Mycoplasmataceae</taxon>
        <taxon>Mycoplasma</taxon>
    </lineage>
</organism>
<protein>
    <recommendedName>
        <fullName evidence="3">Rho termination factor N-terminal domain-containing protein</fullName>
    </recommendedName>
</protein>
<evidence type="ECO:0000313" key="1">
    <source>
        <dbReference type="EMBL" id="TCG10404.1"/>
    </source>
</evidence>
<name>A0A4R0XJ22_9MOLU</name>
<dbReference type="Gene3D" id="1.10.720.30">
    <property type="entry name" value="SAP domain"/>
    <property type="match status" value="1"/>
</dbReference>
<gene>
    <name evidence="1" type="ORF">C4B25_04385</name>
</gene>
<evidence type="ECO:0000313" key="2">
    <source>
        <dbReference type="Proteomes" id="UP000291072"/>
    </source>
</evidence>